<evidence type="ECO:0008006" key="4">
    <source>
        <dbReference type="Google" id="ProtNLM"/>
    </source>
</evidence>
<dbReference type="SUPFAM" id="SSF117070">
    <property type="entry name" value="LEA14-like"/>
    <property type="match status" value="1"/>
</dbReference>
<dbReference type="Proteomes" id="UP001596368">
    <property type="component" value="Unassembled WGS sequence"/>
</dbReference>
<accession>A0ABD5XUQ7</accession>
<organism evidence="2 3">
    <name type="scientific">Halobaculum litoreum</name>
    <dbReference type="NCBI Taxonomy" id="3031998"/>
    <lineage>
        <taxon>Archaea</taxon>
        <taxon>Methanobacteriati</taxon>
        <taxon>Methanobacteriota</taxon>
        <taxon>Stenosarchaea group</taxon>
        <taxon>Halobacteria</taxon>
        <taxon>Halobacteriales</taxon>
        <taxon>Haloferacaceae</taxon>
        <taxon>Halobaculum</taxon>
    </lineage>
</organism>
<feature type="region of interest" description="Disordered" evidence="1">
    <location>
        <begin position="63"/>
        <end position="96"/>
    </location>
</feature>
<feature type="compositionally biased region" description="Basic residues" evidence="1">
    <location>
        <begin position="83"/>
        <end position="96"/>
    </location>
</feature>
<evidence type="ECO:0000313" key="3">
    <source>
        <dbReference type="Proteomes" id="UP001596368"/>
    </source>
</evidence>
<dbReference type="Gene3D" id="2.60.40.10">
    <property type="entry name" value="Immunoglobulins"/>
    <property type="match status" value="1"/>
</dbReference>
<sequence>MGGAFALGVVGAPSVVGVENRFGEVTTETTTVESDLIVNNPNPIGVQLGGLTADYAVSMNGITMAEGTKEESRSRPGTPPSRSPRRSTTRRSPRGG</sequence>
<dbReference type="EMBL" id="JBHSZG010000001">
    <property type="protein sequence ID" value="MFC7137390.1"/>
    <property type="molecule type" value="Genomic_DNA"/>
</dbReference>
<comment type="caution">
    <text evidence="2">The sequence shown here is derived from an EMBL/GenBank/DDBJ whole genome shotgun (WGS) entry which is preliminary data.</text>
</comment>
<evidence type="ECO:0000256" key="1">
    <source>
        <dbReference type="SAM" id="MobiDB-lite"/>
    </source>
</evidence>
<gene>
    <name evidence="2" type="ORF">ACFQRB_14970</name>
</gene>
<keyword evidence="3" id="KW-1185">Reference proteome</keyword>
<evidence type="ECO:0000313" key="2">
    <source>
        <dbReference type="EMBL" id="MFC7137390.1"/>
    </source>
</evidence>
<reference evidence="2 3" key="1">
    <citation type="journal article" date="2019" name="Int. J. Syst. Evol. Microbiol.">
        <title>The Global Catalogue of Microorganisms (GCM) 10K type strain sequencing project: providing services to taxonomists for standard genome sequencing and annotation.</title>
        <authorList>
            <consortium name="The Broad Institute Genomics Platform"/>
            <consortium name="The Broad Institute Genome Sequencing Center for Infectious Disease"/>
            <person name="Wu L."/>
            <person name="Ma J."/>
        </authorList>
    </citation>
    <scope>NUCLEOTIDE SEQUENCE [LARGE SCALE GENOMIC DNA]</scope>
    <source>
        <strain evidence="2 3">DT92</strain>
    </source>
</reference>
<dbReference type="AlphaFoldDB" id="A0ABD5XUQ7"/>
<proteinExistence type="predicted"/>
<protein>
    <recommendedName>
        <fullName evidence="4">Water stress and hypersensitive response domain-containing protein</fullName>
    </recommendedName>
</protein>
<name>A0ABD5XUQ7_9EURY</name>
<dbReference type="InterPro" id="IPR013783">
    <property type="entry name" value="Ig-like_fold"/>
</dbReference>